<dbReference type="InterPro" id="IPR000719">
    <property type="entry name" value="Prot_kinase_dom"/>
</dbReference>
<keyword evidence="5" id="KW-0067">ATP-binding</keyword>
<dbReference type="InterPro" id="IPR011009">
    <property type="entry name" value="Kinase-like_dom_sf"/>
</dbReference>
<evidence type="ECO:0000256" key="6">
    <source>
        <dbReference type="SAM" id="Phobius"/>
    </source>
</evidence>
<dbReference type="InterPro" id="IPR008271">
    <property type="entry name" value="Ser/Thr_kinase_AS"/>
</dbReference>
<keyword evidence="1 8" id="KW-0723">Serine/threonine-protein kinase</keyword>
<dbReference type="InterPro" id="IPR017441">
    <property type="entry name" value="Protein_kinase_ATP_BS"/>
</dbReference>
<name>A0A3B0Y4Y2_9ZZZZ</name>
<dbReference type="Gene3D" id="3.30.200.20">
    <property type="entry name" value="Phosphorylase Kinase, domain 1"/>
    <property type="match status" value="1"/>
</dbReference>
<keyword evidence="3" id="KW-0547">Nucleotide-binding</keyword>
<organism evidence="8">
    <name type="scientific">hydrothermal vent metagenome</name>
    <dbReference type="NCBI Taxonomy" id="652676"/>
    <lineage>
        <taxon>unclassified sequences</taxon>
        <taxon>metagenomes</taxon>
        <taxon>ecological metagenomes</taxon>
    </lineage>
</organism>
<keyword evidence="2" id="KW-0808">Transferase</keyword>
<keyword evidence="6" id="KW-0812">Transmembrane</keyword>
<keyword evidence="6" id="KW-0472">Membrane</keyword>
<evidence type="ECO:0000256" key="4">
    <source>
        <dbReference type="ARBA" id="ARBA00022777"/>
    </source>
</evidence>
<evidence type="ECO:0000256" key="3">
    <source>
        <dbReference type="ARBA" id="ARBA00022741"/>
    </source>
</evidence>
<accession>A0A3B0Y4Y2</accession>
<dbReference type="AlphaFoldDB" id="A0A3B0Y4Y2"/>
<evidence type="ECO:0000259" key="7">
    <source>
        <dbReference type="PROSITE" id="PS50011"/>
    </source>
</evidence>
<dbReference type="PANTHER" id="PTHR43289">
    <property type="entry name" value="MITOGEN-ACTIVATED PROTEIN KINASE KINASE KINASE 20-RELATED"/>
    <property type="match status" value="1"/>
</dbReference>
<feature type="domain" description="Protein kinase" evidence="7">
    <location>
        <begin position="23"/>
        <end position="282"/>
    </location>
</feature>
<proteinExistence type="predicted"/>
<dbReference type="FunFam" id="1.10.510.10:FF:000021">
    <property type="entry name" value="Serine/threonine protein kinase"/>
    <property type="match status" value="1"/>
</dbReference>
<evidence type="ECO:0000256" key="2">
    <source>
        <dbReference type="ARBA" id="ARBA00022679"/>
    </source>
</evidence>
<dbReference type="CDD" id="cd14014">
    <property type="entry name" value="STKc_PknB_like"/>
    <property type="match status" value="1"/>
</dbReference>
<dbReference type="Pfam" id="PF00069">
    <property type="entry name" value="Pkinase"/>
    <property type="match status" value="1"/>
</dbReference>
<keyword evidence="6" id="KW-1133">Transmembrane helix</keyword>
<dbReference type="SMART" id="SM00220">
    <property type="entry name" value="S_TKc"/>
    <property type="match status" value="1"/>
</dbReference>
<dbReference type="GO" id="GO:0005524">
    <property type="term" value="F:ATP binding"/>
    <property type="evidence" value="ECO:0007669"/>
    <property type="project" value="UniProtKB-KW"/>
</dbReference>
<evidence type="ECO:0000256" key="1">
    <source>
        <dbReference type="ARBA" id="ARBA00022527"/>
    </source>
</evidence>
<dbReference type="PROSITE" id="PS00108">
    <property type="entry name" value="PROTEIN_KINASE_ST"/>
    <property type="match status" value="1"/>
</dbReference>
<feature type="transmembrane region" description="Helical" evidence="6">
    <location>
        <begin position="300"/>
        <end position="319"/>
    </location>
</feature>
<dbReference type="Gene3D" id="1.10.510.10">
    <property type="entry name" value="Transferase(Phosphotransferase) domain 1"/>
    <property type="match status" value="1"/>
</dbReference>
<dbReference type="PROSITE" id="PS50011">
    <property type="entry name" value="PROTEIN_KINASE_DOM"/>
    <property type="match status" value="1"/>
</dbReference>
<keyword evidence="4 8" id="KW-0418">Kinase</keyword>
<dbReference type="SUPFAM" id="SSF56112">
    <property type="entry name" value="Protein kinase-like (PK-like)"/>
    <property type="match status" value="1"/>
</dbReference>
<dbReference type="PANTHER" id="PTHR43289:SF6">
    <property type="entry name" value="SERINE_THREONINE-PROTEIN KINASE NEKL-3"/>
    <property type="match status" value="1"/>
</dbReference>
<dbReference type="EMBL" id="UOFI01000199">
    <property type="protein sequence ID" value="VAW70432.1"/>
    <property type="molecule type" value="Genomic_DNA"/>
</dbReference>
<sequence length="447" mass="49735">MNGTDTVIQHPTKDRHPSVFGKYQVQYKIGQGAMGAVYKAYDPSIDRIVAIKTISPGILLTDDSGEFKERFLREVRATGKINHPNIISVYDSGELDGNPFFVMEYVEGKELKEFLADNSTVSLEYAKKIICQILDALSYSHDCDIVHRDIKPSNIFIDVKGNVKIADFGIAKQSNSNLTQTGSIIGTPSYMSPEQCQGKAVDHRSDLFSAAVVFYEMLTGEKCFNGSSGHVIMHRILTHTPEKPSILNVNVPEVIDNIILKAISKNPSDRYSGALDFKRAIEKSKSVSNYEPQKKHSIKLALLLVSAVVATVIAAYALFDKHNQESHLDRSENTMEWNQATVEPVALSEQNKITRLLKVAKAHRLVGRIIEPQGSNAYATYRLILSINPDNVQAIDGLEQVKQQLFEQTKLLLEQGKKEQAKSSIDTALLLFPADAQYLELLKVVDN</sequence>
<dbReference type="GO" id="GO:0004674">
    <property type="term" value="F:protein serine/threonine kinase activity"/>
    <property type="evidence" value="ECO:0007669"/>
    <property type="project" value="UniProtKB-KW"/>
</dbReference>
<reference evidence="8" key="1">
    <citation type="submission" date="2018-06" db="EMBL/GenBank/DDBJ databases">
        <authorList>
            <person name="Zhirakovskaya E."/>
        </authorList>
    </citation>
    <scope>NUCLEOTIDE SEQUENCE</scope>
</reference>
<protein>
    <submittedName>
        <fullName evidence="8">Serine/threonine protein kinase PrkC, regulator of stationary phase</fullName>
    </submittedName>
</protein>
<evidence type="ECO:0000256" key="5">
    <source>
        <dbReference type="ARBA" id="ARBA00022840"/>
    </source>
</evidence>
<evidence type="ECO:0000313" key="8">
    <source>
        <dbReference type="EMBL" id="VAW70432.1"/>
    </source>
</evidence>
<gene>
    <name evidence="8" type="ORF">MNBD_GAMMA09-2128</name>
</gene>
<dbReference type="PROSITE" id="PS00107">
    <property type="entry name" value="PROTEIN_KINASE_ATP"/>
    <property type="match status" value="1"/>
</dbReference>